<dbReference type="InterPro" id="IPR004434">
    <property type="entry name" value="Isocitrate_DH_NAD"/>
</dbReference>
<dbReference type="PANTHER" id="PTHR11835">
    <property type="entry name" value="DECARBOXYLATING DEHYDROGENASES-ISOCITRATE, ISOPROPYLMALATE, TARTRATE"/>
    <property type="match status" value="1"/>
</dbReference>
<dbReference type="Pfam" id="PF00180">
    <property type="entry name" value="Iso_dh"/>
    <property type="match status" value="1"/>
</dbReference>
<dbReference type="InterPro" id="IPR024084">
    <property type="entry name" value="IsoPropMal-DH-like_dom"/>
</dbReference>
<comment type="subunit">
    <text evidence="3">Heterooligomer of subunits alpha (IDH3A), beta (IDH3B), and gamma (IDH3G) in the apparent ratio of 2:1:1. The heterodimer containing one IDH3A and one IDH3B subunit and the heterodimer containing one IDH3A and one IDH3G subunit assemble into a heterotetramer (which contains two subunits of IDH3A, one of IDH3B and one of IDH3G) and further into the heterooctamer.</text>
</comment>
<sequence>SAKLLFGRRPFGNLIFSGTIKVAQEQPLTEIKREFCAKPQITQYGGRRLVTMIPGDGIGPEIMRYIQEVFSHAGVPVDFEVINVNSSGPNEEINNAISSLRKNGTGIKGSIETNHDLPPNYKSKNVLLRTNLDLFANLVHHRNFPGLPSKLGAIDIVVIRENTEGEYSNLEHENVPGVVECLKIITRHNSLRIARYAFDYARKHGRKKVTAVHKANIMKLGDGLFLDCCKKVASDYPDIAYEQMIVDNTAMQLVDDPAQFDVMVMPNLYGNIVNNICTGLVGGPGLVPGANYGHKYSLFEAGARHSGKSIANRNLANPTAMLLASCLMLDHLELKEYAWLIRNAAIKSIGDLKIQTVDLGGSASTTDVIHSVLNQIDVAIGRKP</sequence>
<dbReference type="STRING" id="7897.ENSLACP00000009067"/>
<keyword evidence="4" id="KW-0816">Tricarboxylic acid cycle</keyword>
<comment type="subcellular location">
    <subcellularLocation>
        <location evidence="1">Mitochondrion</location>
    </subcellularLocation>
</comment>
<evidence type="ECO:0000256" key="1">
    <source>
        <dbReference type="ARBA" id="ARBA00004173"/>
    </source>
</evidence>
<evidence type="ECO:0000256" key="4">
    <source>
        <dbReference type="ARBA" id="ARBA00022532"/>
    </source>
</evidence>
<evidence type="ECO:0000256" key="6">
    <source>
        <dbReference type="ARBA" id="ARBA00023128"/>
    </source>
</evidence>
<evidence type="ECO:0000256" key="3">
    <source>
        <dbReference type="ARBA" id="ARBA00011525"/>
    </source>
</evidence>
<proteinExistence type="inferred from homology"/>
<dbReference type="AlphaFoldDB" id="H3AHE6"/>
<dbReference type="FunFam" id="3.40.718.10:FF:000001">
    <property type="entry name" value="Isocitrate dehydrogenase [NAD] subunit, mitochondrial"/>
    <property type="match status" value="1"/>
</dbReference>
<dbReference type="OMA" id="DGVHTYD"/>
<protein>
    <recommendedName>
        <fullName evidence="7">Isopropylmalate dehydrogenase-like domain-containing protein</fullName>
    </recommendedName>
</protein>
<dbReference type="PANTHER" id="PTHR11835:SF60">
    <property type="entry name" value="ISOCITRATE DEHYDROGENASE [NAD] SUBUNIT, MITOCHONDRIAL"/>
    <property type="match status" value="1"/>
</dbReference>
<evidence type="ECO:0000256" key="5">
    <source>
        <dbReference type="ARBA" id="ARBA00022946"/>
    </source>
</evidence>
<keyword evidence="9" id="KW-1185">Reference proteome</keyword>
<dbReference type="NCBIfam" id="TIGR00175">
    <property type="entry name" value="mito_nad_idh"/>
    <property type="match status" value="1"/>
</dbReference>
<name>H3AHE6_LATCH</name>
<dbReference type="EMBL" id="AFYH01193771">
    <property type="status" value="NOT_ANNOTATED_CDS"/>
    <property type="molecule type" value="Genomic_DNA"/>
</dbReference>
<dbReference type="GO" id="GO:0006099">
    <property type="term" value="P:tricarboxylic acid cycle"/>
    <property type="evidence" value="ECO:0007669"/>
    <property type="project" value="UniProtKB-KW"/>
</dbReference>
<evidence type="ECO:0000313" key="9">
    <source>
        <dbReference type="Proteomes" id="UP000008672"/>
    </source>
</evidence>
<evidence type="ECO:0000256" key="2">
    <source>
        <dbReference type="ARBA" id="ARBA00007769"/>
    </source>
</evidence>
<comment type="similarity">
    <text evidence="2">Belongs to the isocitrate and isopropylmalate dehydrogenases family.</text>
</comment>
<evidence type="ECO:0000259" key="7">
    <source>
        <dbReference type="SMART" id="SM01329"/>
    </source>
</evidence>
<dbReference type="GeneTree" id="ENSGT00950000182989"/>
<dbReference type="Proteomes" id="UP000008672">
    <property type="component" value="Unassembled WGS sequence"/>
</dbReference>
<dbReference type="SMART" id="SM01329">
    <property type="entry name" value="Iso_dh"/>
    <property type="match status" value="1"/>
</dbReference>
<dbReference type="eggNOG" id="KOG0784">
    <property type="taxonomic scope" value="Eukaryota"/>
</dbReference>
<dbReference type="Gene3D" id="3.40.718.10">
    <property type="entry name" value="Isopropylmalate Dehydrogenase"/>
    <property type="match status" value="1"/>
</dbReference>
<organism evidence="8 9">
    <name type="scientific">Latimeria chalumnae</name>
    <name type="common">Coelacanth</name>
    <dbReference type="NCBI Taxonomy" id="7897"/>
    <lineage>
        <taxon>Eukaryota</taxon>
        <taxon>Metazoa</taxon>
        <taxon>Chordata</taxon>
        <taxon>Craniata</taxon>
        <taxon>Vertebrata</taxon>
        <taxon>Euteleostomi</taxon>
        <taxon>Coelacanthiformes</taxon>
        <taxon>Coelacanthidae</taxon>
        <taxon>Latimeria</taxon>
    </lineage>
</organism>
<keyword evidence="5" id="KW-0809">Transit peptide</keyword>
<dbReference type="GO" id="GO:0006102">
    <property type="term" value="P:isocitrate metabolic process"/>
    <property type="evidence" value="ECO:0007669"/>
    <property type="project" value="TreeGrafter"/>
</dbReference>
<dbReference type="HOGENOM" id="CLU_031953_0_1_1"/>
<dbReference type="Ensembl" id="ENSLACT00000009136.1">
    <property type="protein sequence ID" value="ENSLACP00000009067.1"/>
    <property type="gene ID" value="ENSLACG00000008004.1"/>
</dbReference>
<gene>
    <name evidence="8" type="primary">LOC102362883</name>
</gene>
<dbReference type="InParanoid" id="H3AHE6"/>
<reference evidence="8" key="2">
    <citation type="submission" date="2025-08" db="UniProtKB">
        <authorList>
            <consortium name="Ensembl"/>
        </authorList>
    </citation>
    <scope>IDENTIFICATION</scope>
</reference>
<dbReference type="GO" id="GO:0005739">
    <property type="term" value="C:mitochondrion"/>
    <property type="evidence" value="ECO:0007669"/>
    <property type="project" value="UniProtKB-SubCell"/>
</dbReference>
<reference evidence="9" key="1">
    <citation type="submission" date="2011-08" db="EMBL/GenBank/DDBJ databases">
        <title>The draft genome of Latimeria chalumnae.</title>
        <authorList>
            <person name="Di Palma F."/>
            <person name="Alfoldi J."/>
            <person name="Johnson J."/>
            <person name="Berlin A."/>
            <person name="Gnerre S."/>
            <person name="Jaffe D."/>
            <person name="MacCallum I."/>
            <person name="Young S."/>
            <person name="Walker B.J."/>
            <person name="Lander E."/>
            <person name="Lindblad-Toh K."/>
        </authorList>
    </citation>
    <scope>NUCLEOTIDE SEQUENCE [LARGE SCALE GENOMIC DNA]</scope>
    <source>
        <strain evidence="9">Wild caught</strain>
    </source>
</reference>
<accession>H3AHE6</accession>
<keyword evidence="6" id="KW-0496">Mitochondrion</keyword>
<reference evidence="8" key="3">
    <citation type="submission" date="2025-09" db="UniProtKB">
        <authorList>
            <consortium name="Ensembl"/>
        </authorList>
    </citation>
    <scope>IDENTIFICATION</scope>
</reference>
<evidence type="ECO:0000313" key="8">
    <source>
        <dbReference type="Ensembl" id="ENSLACP00000009067.1"/>
    </source>
</evidence>
<dbReference type="SUPFAM" id="SSF53659">
    <property type="entry name" value="Isocitrate/Isopropylmalate dehydrogenase-like"/>
    <property type="match status" value="1"/>
</dbReference>
<feature type="domain" description="Isopropylmalate dehydrogenase-like" evidence="7">
    <location>
        <begin position="49"/>
        <end position="372"/>
    </location>
</feature>